<organism evidence="1 2">
    <name type="scientific">Zizania palustris</name>
    <name type="common">Northern wild rice</name>
    <dbReference type="NCBI Taxonomy" id="103762"/>
    <lineage>
        <taxon>Eukaryota</taxon>
        <taxon>Viridiplantae</taxon>
        <taxon>Streptophyta</taxon>
        <taxon>Embryophyta</taxon>
        <taxon>Tracheophyta</taxon>
        <taxon>Spermatophyta</taxon>
        <taxon>Magnoliopsida</taxon>
        <taxon>Liliopsida</taxon>
        <taxon>Poales</taxon>
        <taxon>Poaceae</taxon>
        <taxon>BOP clade</taxon>
        <taxon>Oryzoideae</taxon>
        <taxon>Oryzeae</taxon>
        <taxon>Zizaniinae</taxon>
        <taxon>Zizania</taxon>
    </lineage>
</organism>
<name>A0A8J5SFX8_ZIZPA</name>
<keyword evidence="2" id="KW-1185">Reference proteome</keyword>
<accession>A0A8J5SFX8</accession>
<evidence type="ECO:0000313" key="2">
    <source>
        <dbReference type="Proteomes" id="UP000729402"/>
    </source>
</evidence>
<reference evidence="1" key="1">
    <citation type="journal article" date="2021" name="bioRxiv">
        <title>Whole Genome Assembly and Annotation of Northern Wild Rice, Zizania palustris L., Supports a Whole Genome Duplication in the Zizania Genus.</title>
        <authorList>
            <person name="Haas M."/>
            <person name="Kono T."/>
            <person name="Macchietto M."/>
            <person name="Millas R."/>
            <person name="McGilp L."/>
            <person name="Shao M."/>
            <person name="Duquette J."/>
            <person name="Hirsch C.N."/>
            <person name="Kimball J."/>
        </authorList>
    </citation>
    <scope>NUCLEOTIDE SEQUENCE</scope>
    <source>
        <tissue evidence="1">Fresh leaf tissue</tissue>
    </source>
</reference>
<proteinExistence type="predicted"/>
<reference evidence="1" key="2">
    <citation type="submission" date="2021-02" db="EMBL/GenBank/DDBJ databases">
        <authorList>
            <person name="Kimball J.A."/>
            <person name="Haas M.W."/>
            <person name="Macchietto M."/>
            <person name="Kono T."/>
            <person name="Duquette J."/>
            <person name="Shao M."/>
        </authorList>
    </citation>
    <scope>NUCLEOTIDE SEQUENCE</scope>
    <source>
        <tissue evidence="1">Fresh leaf tissue</tissue>
    </source>
</reference>
<comment type="caution">
    <text evidence="1">The sequence shown here is derived from an EMBL/GenBank/DDBJ whole genome shotgun (WGS) entry which is preliminary data.</text>
</comment>
<gene>
    <name evidence="1" type="ORF">GUJ93_ZPchr0006g43126</name>
</gene>
<evidence type="ECO:0000313" key="1">
    <source>
        <dbReference type="EMBL" id="KAG8075236.1"/>
    </source>
</evidence>
<dbReference type="AlphaFoldDB" id="A0A8J5SFX8"/>
<dbReference type="EMBL" id="JAAALK010000283">
    <property type="protein sequence ID" value="KAG8075236.1"/>
    <property type="molecule type" value="Genomic_DNA"/>
</dbReference>
<dbReference type="Proteomes" id="UP000729402">
    <property type="component" value="Unassembled WGS sequence"/>
</dbReference>
<protein>
    <submittedName>
        <fullName evidence="1">Uncharacterized protein</fullName>
    </submittedName>
</protein>
<sequence length="71" mass="7312">MDMDFHAIVPVAVLGIAAGCTASRSGFWTAMCHVPKAFQLAVCCSSCEEAVAGIHGQSVEETSAKIAAQLS</sequence>